<dbReference type="EMBL" id="LS992241">
    <property type="protein sequence ID" value="SYX84690.1"/>
    <property type="molecule type" value="Genomic_DNA"/>
</dbReference>
<dbReference type="InterPro" id="IPR001041">
    <property type="entry name" value="2Fe-2S_ferredoxin-type"/>
</dbReference>
<sequence>MVDILFIGKTKQASISVSVGTTLLDAAKESGVDWNFACTRGTCARCRCLIEEGREYVSAVTDAEWNRMEEEEFEQGYRLSCQVVAEADGFIRAVHKPYF</sequence>
<feature type="domain" description="2Fe-2S ferredoxin-type" evidence="1">
    <location>
        <begin position="1"/>
        <end position="97"/>
    </location>
</feature>
<reference evidence="3" key="1">
    <citation type="submission" date="2018-08" db="EMBL/GenBank/DDBJ databases">
        <authorList>
            <person name="Chevrot R."/>
        </authorList>
    </citation>
    <scope>NUCLEOTIDE SEQUENCE [LARGE SCALE GENOMIC DNA]</scope>
</reference>
<dbReference type="RefSeq" id="WP_138186545.1">
    <property type="nucleotide sequence ID" value="NZ_LS992241.1"/>
</dbReference>
<dbReference type="InterPro" id="IPR012675">
    <property type="entry name" value="Beta-grasp_dom_sf"/>
</dbReference>
<dbReference type="Proteomes" id="UP000304148">
    <property type="component" value="Chromosome"/>
</dbReference>
<dbReference type="PROSITE" id="PS51085">
    <property type="entry name" value="2FE2S_FER_2"/>
    <property type="match status" value="1"/>
</dbReference>
<dbReference type="AlphaFoldDB" id="A0A383RCJ8"/>
<dbReference type="Gene3D" id="3.10.20.30">
    <property type="match status" value="1"/>
</dbReference>
<name>A0A383RCJ8_PAEAL</name>
<evidence type="ECO:0000259" key="1">
    <source>
        <dbReference type="PROSITE" id="PS51085"/>
    </source>
</evidence>
<evidence type="ECO:0000313" key="3">
    <source>
        <dbReference type="Proteomes" id="UP000304148"/>
    </source>
</evidence>
<gene>
    <name evidence="2" type="ORF">PBLR_13112</name>
</gene>
<accession>A0A383RCJ8</accession>
<dbReference type="Pfam" id="PF00111">
    <property type="entry name" value="Fer2"/>
    <property type="match status" value="1"/>
</dbReference>
<dbReference type="InterPro" id="IPR036010">
    <property type="entry name" value="2Fe-2S_ferredoxin-like_sf"/>
</dbReference>
<dbReference type="SUPFAM" id="SSF54292">
    <property type="entry name" value="2Fe-2S ferredoxin-like"/>
    <property type="match status" value="1"/>
</dbReference>
<proteinExistence type="predicted"/>
<dbReference type="GO" id="GO:0051536">
    <property type="term" value="F:iron-sulfur cluster binding"/>
    <property type="evidence" value="ECO:0007669"/>
    <property type="project" value="InterPro"/>
</dbReference>
<dbReference type="CDD" id="cd00207">
    <property type="entry name" value="fer2"/>
    <property type="match status" value="1"/>
</dbReference>
<protein>
    <submittedName>
        <fullName evidence="2">Ferredoxin</fullName>
    </submittedName>
</protein>
<organism evidence="2 3">
    <name type="scientific">Paenibacillus alvei</name>
    <name type="common">Bacillus alvei</name>
    <dbReference type="NCBI Taxonomy" id="44250"/>
    <lineage>
        <taxon>Bacteria</taxon>
        <taxon>Bacillati</taxon>
        <taxon>Bacillota</taxon>
        <taxon>Bacilli</taxon>
        <taxon>Bacillales</taxon>
        <taxon>Paenibacillaceae</taxon>
        <taxon>Paenibacillus</taxon>
    </lineage>
</organism>
<evidence type="ECO:0000313" key="2">
    <source>
        <dbReference type="EMBL" id="SYX84690.1"/>
    </source>
</evidence>